<sequence length="251" mass="27751">MVSAWYACVRLATTMVMRTPNLTALNLNFSGHLDTYSDCLGEKLMTALCSLKNLENFSHNATTSARTDFGQYSLMKLVSSWPNLRILYLAGDTNGSEDSSKIPPATCALESVTFERCMSNFEKLAPMFAGSANSLRSFEAWTMGIQESINLNGDADTGGTTRKAFTEALNREDSFPSLRKLSYPGEKGTYKTGRGRNVRVHEYENVGAKELKAAAKKKGAWAELVSRDLEYKVEGAQRRAGFAAMGRRGYW</sequence>
<evidence type="ECO:0000313" key="1">
    <source>
        <dbReference type="EMBL" id="PBK68478.1"/>
    </source>
</evidence>
<protein>
    <submittedName>
        <fullName evidence="1">Uncharacterized protein</fullName>
    </submittedName>
</protein>
<name>A0A2H3BQZ7_9AGAR</name>
<reference evidence="2" key="1">
    <citation type="journal article" date="2017" name="Nat. Ecol. Evol.">
        <title>Genome expansion and lineage-specific genetic innovations in the forest pathogenic fungi Armillaria.</title>
        <authorList>
            <person name="Sipos G."/>
            <person name="Prasanna A.N."/>
            <person name="Walter M.C."/>
            <person name="O'Connor E."/>
            <person name="Balint B."/>
            <person name="Krizsan K."/>
            <person name="Kiss B."/>
            <person name="Hess J."/>
            <person name="Varga T."/>
            <person name="Slot J."/>
            <person name="Riley R."/>
            <person name="Boka B."/>
            <person name="Rigling D."/>
            <person name="Barry K."/>
            <person name="Lee J."/>
            <person name="Mihaltcheva S."/>
            <person name="LaButti K."/>
            <person name="Lipzen A."/>
            <person name="Waldron R."/>
            <person name="Moloney N.M."/>
            <person name="Sperisen C."/>
            <person name="Kredics L."/>
            <person name="Vagvoelgyi C."/>
            <person name="Patrignani A."/>
            <person name="Fitzpatrick D."/>
            <person name="Nagy I."/>
            <person name="Doyle S."/>
            <person name="Anderson J.B."/>
            <person name="Grigoriev I.V."/>
            <person name="Gueldener U."/>
            <person name="Muensterkoetter M."/>
            <person name="Nagy L.G."/>
        </authorList>
    </citation>
    <scope>NUCLEOTIDE SEQUENCE [LARGE SCALE GENOMIC DNA]</scope>
    <source>
        <strain evidence="2">28-4</strain>
    </source>
</reference>
<dbReference type="EMBL" id="KZ293432">
    <property type="protein sequence ID" value="PBK68478.1"/>
    <property type="molecule type" value="Genomic_DNA"/>
</dbReference>
<dbReference type="SUPFAM" id="SSF52047">
    <property type="entry name" value="RNI-like"/>
    <property type="match status" value="1"/>
</dbReference>
<organism evidence="1 2">
    <name type="scientific">Armillaria solidipes</name>
    <dbReference type="NCBI Taxonomy" id="1076256"/>
    <lineage>
        <taxon>Eukaryota</taxon>
        <taxon>Fungi</taxon>
        <taxon>Dikarya</taxon>
        <taxon>Basidiomycota</taxon>
        <taxon>Agaricomycotina</taxon>
        <taxon>Agaricomycetes</taxon>
        <taxon>Agaricomycetidae</taxon>
        <taxon>Agaricales</taxon>
        <taxon>Marasmiineae</taxon>
        <taxon>Physalacriaceae</taxon>
        <taxon>Armillaria</taxon>
    </lineage>
</organism>
<dbReference type="Gene3D" id="3.80.10.10">
    <property type="entry name" value="Ribonuclease Inhibitor"/>
    <property type="match status" value="1"/>
</dbReference>
<dbReference type="Proteomes" id="UP000218334">
    <property type="component" value="Unassembled WGS sequence"/>
</dbReference>
<keyword evidence="2" id="KW-1185">Reference proteome</keyword>
<proteinExistence type="predicted"/>
<evidence type="ECO:0000313" key="2">
    <source>
        <dbReference type="Proteomes" id="UP000218334"/>
    </source>
</evidence>
<accession>A0A2H3BQZ7</accession>
<dbReference type="AlphaFoldDB" id="A0A2H3BQZ7"/>
<dbReference type="InterPro" id="IPR032675">
    <property type="entry name" value="LRR_dom_sf"/>
</dbReference>
<gene>
    <name evidence="1" type="ORF">ARMSODRAFT_1004797</name>
</gene>